<name>A0AB33L249_9FLAO</name>
<dbReference type="EMBL" id="AP035888">
    <property type="protein sequence ID" value="BFP68975.1"/>
    <property type="molecule type" value="Genomic_DNA"/>
</dbReference>
<reference evidence="1" key="1">
    <citation type="submission" date="2024-08" db="EMBL/GenBank/DDBJ databases">
        <title>Whole genome sequence of Tenacibaculum sp. strain pbs-1 associated with black-spot shell disease in Akoya pearl oysters.</title>
        <authorList>
            <person name="Sakatoku A."/>
            <person name="Suzuki T."/>
            <person name="Hatano K."/>
            <person name="Seki M."/>
            <person name="Tanaka D."/>
            <person name="Nakamura S."/>
            <person name="Suzuki N."/>
            <person name="Isshiki T."/>
        </authorList>
    </citation>
    <scope>NUCLEOTIDE SEQUENCE</scope>
    <source>
        <strain evidence="1">Pbs-1</strain>
    </source>
</reference>
<proteinExistence type="predicted"/>
<sequence>MKIFYFYGKTNMAEEIINRVANSKLTTIDLEDFYPEGKRVIFDIKDWLFEELILREKDFRETVKNHDWSQYLDSYVSLTCSTDAIIPSWAYLLLTTELTPFAKKVVVGDLILLETVIYQEIIQQLNISNYKDKPIIIKGCSNKPIPPSAYTLLIEKIKPVAKTIMFGEACSTVPLYKRKNN</sequence>
<dbReference type="Pfam" id="PF10652">
    <property type="entry name" value="DUF2480"/>
    <property type="match status" value="1"/>
</dbReference>
<accession>A0AB33L249</accession>
<gene>
    <name evidence="1" type="ORF">Pbs1_23180</name>
</gene>
<evidence type="ECO:0000313" key="1">
    <source>
        <dbReference type="EMBL" id="BFP68975.1"/>
    </source>
</evidence>
<protein>
    <submittedName>
        <fullName evidence="1">DUF2480 family protein</fullName>
    </submittedName>
</protein>
<dbReference type="InterPro" id="IPR018914">
    <property type="entry name" value="DUF2480"/>
</dbReference>
<organism evidence="1">
    <name type="scientific">Tenacibaculum sp. Pbs-1</name>
    <dbReference type="NCBI Taxonomy" id="3238748"/>
    <lineage>
        <taxon>Bacteria</taxon>
        <taxon>Pseudomonadati</taxon>
        <taxon>Bacteroidota</taxon>
        <taxon>Flavobacteriia</taxon>
        <taxon>Flavobacteriales</taxon>
        <taxon>Flavobacteriaceae</taxon>
        <taxon>Tenacibaculum</taxon>
    </lineage>
</organism>
<dbReference type="AlphaFoldDB" id="A0AB33L249"/>